<evidence type="ECO:0000256" key="5">
    <source>
        <dbReference type="ARBA" id="ARBA00023136"/>
    </source>
</evidence>
<comment type="similarity">
    <text evidence="2">Belongs to the FUN14 family.</text>
</comment>
<dbReference type="OMA" id="NIEWREL"/>
<reference evidence="8 9" key="1">
    <citation type="journal article" date="2015" name="Sci. Rep.">
        <title>Genome of the facultative scuticociliatosis pathogen Pseudocohnilembus persalinus provides insight into its virulence through horizontal gene transfer.</title>
        <authorList>
            <person name="Xiong J."/>
            <person name="Wang G."/>
            <person name="Cheng J."/>
            <person name="Tian M."/>
            <person name="Pan X."/>
            <person name="Warren A."/>
            <person name="Jiang C."/>
            <person name="Yuan D."/>
            <person name="Miao W."/>
        </authorList>
    </citation>
    <scope>NUCLEOTIDE SEQUENCE [LARGE SCALE GENOMIC DNA]</scope>
    <source>
        <strain evidence="8">36N120E</strain>
    </source>
</reference>
<feature type="domain" description="DNA2/NAM7 helicase helicase" evidence="6">
    <location>
        <begin position="993"/>
        <end position="1222"/>
    </location>
</feature>
<evidence type="ECO:0000259" key="7">
    <source>
        <dbReference type="Pfam" id="PF13087"/>
    </source>
</evidence>
<dbReference type="InterPro" id="IPR047187">
    <property type="entry name" value="SF1_C_Upf1"/>
</dbReference>
<accession>A0A0V0QNM6</accession>
<keyword evidence="9" id="KW-1185">Reference proteome</keyword>
<keyword evidence="3" id="KW-0812">Transmembrane</keyword>
<evidence type="ECO:0000256" key="3">
    <source>
        <dbReference type="ARBA" id="ARBA00022692"/>
    </source>
</evidence>
<dbReference type="OrthoDB" id="163794at2759"/>
<evidence type="ECO:0000259" key="6">
    <source>
        <dbReference type="Pfam" id="PF13086"/>
    </source>
</evidence>
<dbReference type="CDD" id="cd18808">
    <property type="entry name" value="SF1_C_Upf1"/>
    <property type="match status" value="1"/>
</dbReference>
<dbReference type="Pfam" id="PF04930">
    <property type="entry name" value="FUN14"/>
    <property type="match status" value="1"/>
</dbReference>
<feature type="domain" description="DNA2/NAM7 helicase-like C-terminal" evidence="7">
    <location>
        <begin position="1242"/>
        <end position="1434"/>
    </location>
</feature>
<dbReference type="Pfam" id="PF13086">
    <property type="entry name" value="AAA_11"/>
    <property type="match status" value="1"/>
</dbReference>
<dbReference type="InterPro" id="IPR007014">
    <property type="entry name" value="FUN14"/>
</dbReference>
<organism evidence="8 9">
    <name type="scientific">Pseudocohnilembus persalinus</name>
    <name type="common">Ciliate</name>
    <dbReference type="NCBI Taxonomy" id="266149"/>
    <lineage>
        <taxon>Eukaryota</taxon>
        <taxon>Sar</taxon>
        <taxon>Alveolata</taxon>
        <taxon>Ciliophora</taxon>
        <taxon>Intramacronucleata</taxon>
        <taxon>Oligohymenophorea</taxon>
        <taxon>Scuticociliatia</taxon>
        <taxon>Philasterida</taxon>
        <taxon>Pseudocohnilembidae</taxon>
        <taxon>Pseudocohnilembus</taxon>
    </lineage>
</organism>
<protein>
    <submittedName>
        <fullName evidence="8">p-loop containing nucleoside triphosphate hydrolase</fullName>
    </submittedName>
</protein>
<comment type="caution">
    <text evidence="8">The sequence shown here is derived from an EMBL/GenBank/DDBJ whole genome shotgun (WGS) entry which is preliminary data.</text>
</comment>
<dbReference type="InterPro" id="IPR041679">
    <property type="entry name" value="DNA2/NAM7-like_C"/>
</dbReference>
<dbReference type="SUPFAM" id="SSF52540">
    <property type="entry name" value="P-loop containing nucleoside triphosphate hydrolases"/>
    <property type="match status" value="1"/>
</dbReference>
<evidence type="ECO:0000313" key="9">
    <source>
        <dbReference type="Proteomes" id="UP000054937"/>
    </source>
</evidence>
<dbReference type="GO" id="GO:0016020">
    <property type="term" value="C:membrane"/>
    <property type="evidence" value="ECO:0007669"/>
    <property type="project" value="UniProtKB-SubCell"/>
</dbReference>
<dbReference type="InterPro" id="IPR041677">
    <property type="entry name" value="DNA2/NAM7_AAA_11"/>
</dbReference>
<evidence type="ECO:0000256" key="1">
    <source>
        <dbReference type="ARBA" id="ARBA00004370"/>
    </source>
</evidence>
<sequence length="1474" mass="171108">MTTEEQQQQKQNKQIEAYLEKIYPVCSEITLGAVFGYTAGFFSKKFAQQAAYYVGGAFVALQVLQYKGWITMNYQKLKTDAITFLDVDQDGSFTTKDIKQLFKKYIAILGAKIPSSAGFLGHSDLLENTSQYSLPPTDNGQDLEQGEISDYDDVRSISASINKENLNKNNINNFLQDDNKKVIDMNYKIIQKLNYNQKINIIKIKFEGESFYKKQKLGNQSYKKQQNYDRYQQKNISKKITHDPHTVIYQKPVDKLTHIVGPKTMQKKDCIDKPLTIQEGNVLIETWKKSSFIDFNSWIQVSKASLEVDFTENKSLQDDKTPSGYACTMNLKFNQNKHGKLNDFLANGYGKSKKSAKMMATERLVTDLVQTGLIRLGLRDKKFWYKYDKLRKDEEKQKEQTLKLGKIFIDEKESKLKIAKRACKKMQDYLKEDKFLDALNELEMILDNKNIEWRELNFIWSYALAQQNLLQIKQIIEKISKYRYSKNKKPFGFGAEDEEELTSAQYVKKHHSEKVKQKLFQFYGLTRLENDNQYEYFDSYILNINDPDIRSGQIQTISEEEQDLQIVQDPFQKDLKDTLIAPPKDQMAFENSPIKQIDQKNLHFPGYIIRDPFQLQQDSLKEKEQIEKTQESIKANIQSQKEQDKIIDLISNIVETPESLRRLQDIQNESCNYNDGFVVHKKQFDNRTQLIDRQTLEELYESIVYSGDLSFSLQVSELIYSQLAIKDTDFLHQHAAEFYMQKKNGIFVQNLEKIYDVFSFNRPKAPNQDYQVNLNGTIEKIGGCYCFDSLIMRPSEPQEILETKLLKKCKTDVVEATHHIVEGDVIILTTFFQPSYEKPILKEQTSKLANYINTKAKNNKEQSHFIHSVTEFGNTIEYAFIASIKEITPDYNIKIQLINNFKACQQAFLDKKAIVEQGKANNRIWKITKLASRYENDKIEQGLLEFTTNPKSINNTLFHILLTPPTQSSEMIRKFSQQQSTDSIEHLRNQTSLNVAQAKAVKSAASQNLTLVQGPPGSGKTTLCIEIVIEWLRQSGKPVLITAENNQNVDILFNELIKANIKAVKLAPGFEEVADTHFKSQKLRTSDKLKQKRERLELTKILDSESQHERDTFLENEDFNEEYIDKDLIEKPFQQREYTVKKDQQDNNKEFQTPHNQRFMFLKKLLREAPVVVCKATAVQSDYLKGLTFYRVIIDEAHRVSETLALATVVKNCQKLVLVGDPMSPGVQVHSMFAASKGVYLSLFDKFLMQRIQPIVLSEQYRLKSALIEFPSQYFYKGLISTKAEDLDQTNLFGFKWPNIQLRSTFINVKGTEILVNNNIQNVKEIEVVIEILLQILKSQYIKTNQIVVLTTTEEQKRRLRTEITYQAKRFSQLFGLTIDEIYRITKHSLLIDIDTIDRVQFYDKDLVIFSAVRSNKHKGLGILKDPRILNRLLWSGSKGIISIGDMETLCEDPNWAEYIKWCKKHKLIQYYCK</sequence>
<dbReference type="Proteomes" id="UP000054937">
    <property type="component" value="Unassembled WGS sequence"/>
</dbReference>
<evidence type="ECO:0000256" key="4">
    <source>
        <dbReference type="ARBA" id="ARBA00022989"/>
    </source>
</evidence>
<dbReference type="PANTHER" id="PTHR10887">
    <property type="entry name" value="DNA2/NAM7 HELICASE FAMILY"/>
    <property type="match status" value="1"/>
</dbReference>
<evidence type="ECO:0000256" key="2">
    <source>
        <dbReference type="ARBA" id="ARBA00009160"/>
    </source>
</evidence>
<dbReference type="Pfam" id="PF13087">
    <property type="entry name" value="AAA_12"/>
    <property type="match status" value="1"/>
</dbReference>
<evidence type="ECO:0000313" key="8">
    <source>
        <dbReference type="EMBL" id="KRX03858.1"/>
    </source>
</evidence>
<name>A0A0V0QNM6_PSEPJ</name>
<keyword evidence="5" id="KW-0472">Membrane</keyword>
<proteinExistence type="inferred from homology"/>
<comment type="subcellular location">
    <subcellularLocation>
        <location evidence="1">Membrane</location>
    </subcellularLocation>
</comment>
<keyword evidence="8" id="KW-0378">Hydrolase</keyword>
<dbReference type="EMBL" id="LDAU01000125">
    <property type="protein sequence ID" value="KRX03858.1"/>
    <property type="molecule type" value="Genomic_DNA"/>
</dbReference>
<dbReference type="InterPro" id="IPR027417">
    <property type="entry name" value="P-loop_NTPase"/>
</dbReference>
<dbReference type="InterPro" id="IPR045055">
    <property type="entry name" value="DNA2/NAM7-like"/>
</dbReference>
<dbReference type="GO" id="GO:0016787">
    <property type="term" value="F:hydrolase activity"/>
    <property type="evidence" value="ECO:0007669"/>
    <property type="project" value="UniProtKB-KW"/>
</dbReference>
<dbReference type="InParanoid" id="A0A0V0QNM6"/>
<dbReference type="GO" id="GO:0004386">
    <property type="term" value="F:helicase activity"/>
    <property type="evidence" value="ECO:0007669"/>
    <property type="project" value="InterPro"/>
</dbReference>
<dbReference type="Gene3D" id="3.40.50.300">
    <property type="entry name" value="P-loop containing nucleotide triphosphate hydrolases"/>
    <property type="match status" value="2"/>
</dbReference>
<gene>
    <name evidence="8" type="ORF">PPERSA_04653</name>
</gene>
<dbReference type="PANTHER" id="PTHR10887:SF495">
    <property type="entry name" value="HELICASE SENATAXIN ISOFORM X1-RELATED"/>
    <property type="match status" value="1"/>
</dbReference>
<keyword evidence="4" id="KW-1133">Transmembrane helix</keyword>